<keyword evidence="4 7" id="KW-0443">Lipid metabolism</keyword>
<sequence>MASQEADAMAPPKARHLSHPISNYFISSSHNTYLTGNQLFSKPSTEPYRNVLLRGCRCIEIDVWDGESSLEILGCSDSEDKASRKRPKNRSMRRKSVANPQVSEISERLIGQPSHTNIPRLSCSAFEGSLPAAIPPVPRKIHSQTPSDADVNSASSPNGGEPQVLHGHTQRKGVSFRDVCCAIRDTAFITSDLPVIISLEVHTSPRQQRIMVDIMEEIWQGLLVDVEFMERAKLGILPSPDELRRKLLIKVKGQPLENIDANGQAEGDRVQQNTKADRKKPHKTKVIDALSSLAVYTKGYTFEHLLQPEASLPTHVFSLSEALVRGIHKSHGPLLSAHNRSFLMRVFPSWTRVDSSNFDPCFFWSHGVQMVVLNWQRLDKAMMLNEGMFRGEEGWALKPKGYRAALGPLSSTSCSGASVGSSPKTEDDKPNHHTLNLSLTLFAGQDIGLLPGDSYSKRFNPYVTCELHVAKPSSILDDGAERERNQDLGKYKQRSKTCKGINPDFCSEELQFPQISGVIEELSFLRLEVKDSKIRRDNLTAFACIRLDRLQSGYRFIHLLDAKGLQTKGILLVKISKQL</sequence>
<feature type="domain" description="C2" evidence="9">
    <location>
        <begin position="418"/>
        <end position="561"/>
    </location>
</feature>
<dbReference type="SUPFAM" id="SSF51695">
    <property type="entry name" value="PLC-like phosphodiesterases"/>
    <property type="match status" value="1"/>
</dbReference>
<dbReference type="GO" id="GO:0051209">
    <property type="term" value="P:release of sequestered calcium ion into cytosol"/>
    <property type="evidence" value="ECO:0007669"/>
    <property type="project" value="TreeGrafter"/>
</dbReference>
<dbReference type="PROSITE" id="PS50008">
    <property type="entry name" value="PIPLC_Y_DOMAIN"/>
    <property type="match status" value="1"/>
</dbReference>
<dbReference type="InterPro" id="IPR000008">
    <property type="entry name" value="C2_dom"/>
</dbReference>
<evidence type="ECO:0000313" key="11">
    <source>
        <dbReference type="EMBL" id="OCL05554.1"/>
    </source>
</evidence>
<dbReference type="OrthoDB" id="269822at2759"/>
<dbReference type="GO" id="GO:0048015">
    <property type="term" value="P:phosphatidylinositol-mediated signaling"/>
    <property type="evidence" value="ECO:0007669"/>
    <property type="project" value="TreeGrafter"/>
</dbReference>
<dbReference type="FunFam" id="3.20.20.190:FF:000039">
    <property type="entry name" value="Phosphoinositide phospholipase C"/>
    <property type="match status" value="1"/>
</dbReference>
<keyword evidence="3 7" id="KW-0442">Lipid degradation</keyword>
<name>A0A8E2JQP6_9PEZI</name>
<evidence type="ECO:0000313" key="12">
    <source>
        <dbReference type="Proteomes" id="UP000250140"/>
    </source>
</evidence>
<dbReference type="CDD" id="cd08598">
    <property type="entry name" value="PI-PLC1c_yeast"/>
    <property type="match status" value="1"/>
</dbReference>
<dbReference type="InterPro" id="IPR035892">
    <property type="entry name" value="C2_domain_sf"/>
</dbReference>
<dbReference type="Gene3D" id="2.60.40.150">
    <property type="entry name" value="C2 domain"/>
    <property type="match status" value="1"/>
</dbReference>
<dbReference type="GO" id="GO:0016042">
    <property type="term" value="P:lipid catabolic process"/>
    <property type="evidence" value="ECO:0007669"/>
    <property type="project" value="UniProtKB-KW"/>
</dbReference>
<dbReference type="Proteomes" id="UP000250140">
    <property type="component" value="Unassembled WGS sequence"/>
</dbReference>
<proteinExistence type="predicted"/>
<dbReference type="EC" id="3.1.4.11" evidence="7"/>
<evidence type="ECO:0000256" key="8">
    <source>
        <dbReference type="SAM" id="MobiDB-lite"/>
    </source>
</evidence>
<reference evidence="11 12" key="1">
    <citation type="journal article" date="2016" name="Nat. Commun.">
        <title>Ectomycorrhizal ecology is imprinted in the genome of the dominant symbiotic fungus Cenococcum geophilum.</title>
        <authorList>
            <consortium name="DOE Joint Genome Institute"/>
            <person name="Peter M."/>
            <person name="Kohler A."/>
            <person name="Ohm R.A."/>
            <person name="Kuo A."/>
            <person name="Krutzmann J."/>
            <person name="Morin E."/>
            <person name="Arend M."/>
            <person name="Barry K.W."/>
            <person name="Binder M."/>
            <person name="Choi C."/>
            <person name="Clum A."/>
            <person name="Copeland A."/>
            <person name="Grisel N."/>
            <person name="Haridas S."/>
            <person name="Kipfer T."/>
            <person name="LaButti K."/>
            <person name="Lindquist E."/>
            <person name="Lipzen A."/>
            <person name="Maire R."/>
            <person name="Meier B."/>
            <person name="Mihaltcheva S."/>
            <person name="Molinier V."/>
            <person name="Murat C."/>
            <person name="Poggeler S."/>
            <person name="Quandt C.A."/>
            <person name="Sperisen C."/>
            <person name="Tritt A."/>
            <person name="Tisserant E."/>
            <person name="Crous P.W."/>
            <person name="Henrissat B."/>
            <person name="Nehls U."/>
            <person name="Egli S."/>
            <person name="Spatafora J.W."/>
            <person name="Grigoriev I.V."/>
            <person name="Martin F.M."/>
        </authorList>
    </citation>
    <scope>NUCLEOTIDE SEQUENCE [LARGE SCALE GENOMIC DNA]</scope>
    <source>
        <strain evidence="11 12">CBS 207.34</strain>
    </source>
</reference>
<dbReference type="InterPro" id="IPR001192">
    <property type="entry name" value="PI-PLC_fam"/>
</dbReference>
<dbReference type="PROSITE" id="PS50007">
    <property type="entry name" value="PIPLC_X_DOMAIN"/>
    <property type="match status" value="1"/>
</dbReference>
<evidence type="ECO:0000256" key="2">
    <source>
        <dbReference type="ARBA" id="ARBA00022801"/>
    </source>
</evidence>
<dbReference type="InterPro" id="IPR017946">
    <property type="entry name" value="PLC-like_Pdiesterase_TIM-brl"/>
</dbReference>
<comment type="catalytic activity">
    <reaction evidence="1 7">
        <text>a 1,2-diacyl-sn-glycero-3-phospho-(1D-myo-inositol-4,5-bisphosphate) + H2O = 1D-myo-inositol 1,4,5-trisphosphate + a 1,2-diacyl-sn-glycerol + H(+)</text>
        <dbReference type="Rhea" id="RHEA:33179"/>
        <dbReference type="ChEBI" id="CHEBI:15377"/>
        <dbReference type="ChEBI" id="CHEBI:15378"/>
        <dbReference type="ChEBI" id="CHEBI:17815"/>
        <dbReference type="ChEBI" id="CHEBI:58456"/>
        <dbReference type="ChEBI" id="CHEBI:203600"/>
        <dbReference type="EC" id="3.1.4.11"/>
    </reaction>
</comment>
<protein>
    <recommendedName>
        <fullName evidence="7">Phosphoinositide phospholipase C</fullName>
        <ecNumber evidence="7">3.1.4.11</ecNumber>
    </recommendedName>
</protein>
<evidence type="ECO:0000256" key="1">
    <source>
        <dbReference type="ARBA" id="ARBA00001195"/>
    </source>
</evidence>
<evidence type="ECO:0000256" key="4">
    <source>
        <dbReference type="ARBA" id="ARBA00023098"/>
    </source>
</evidence>
<dbReference type="PANTHER" id="PTHR10336:SF82">
    <property type="entry name" value="PHOSPHOINOSITIDE PHOSPHOLIPASE C"/>
    <property type="match status" value="1"/>
</dbReference>
<feature type="region of interest" description="Disordered" evidence="8">
    <location>
        <begin position="410"/>
        <end position="431"/>
    </location>
</feature>
<dbReference type="PROSITE" id="PS50004">
    <property type="entry name" value="C2"/>
    <property type="match status" value="1"/>
</dbReference>
<feature type="non-terminal residue" evidence="11">
    <location>
        <position position="579"/>
    </location>
</feature>
<keyword evidence="12" id="KW-1185">Reference proteome</keyword>
<evidence type="ECO:0000259" key="10">
    <source>
        <dbReference type="PROSITE" id="PS50008"/>
    </source>
</evidence>
<dbReference type="SMART" id="SM00148">
    <property type="entry name" value="PLCXc"/>
    <property type="match status" value="1"/>
</dbReference>
<accession>A0A8E2JQP6</accession>
<keyword evidence="5" id="KW-0807">Transducer</keyword>
<dbReference type="InterPro" id="IPR000909">
    <property type="entry name" value="PLipase_C_PInositol-sp_X_dom"/>
</dbReference>
<dbReference type="InterPro" id="IPR001711">
    <property type="entry name" value="PLipase_C_Pinositol-sp_Y"/>
</dbReference>
<comment type="function">
    <text evidence="6">The production of the second messenger molecules diacylglycerol (DAG) and inositol 1,4,5-trisphosphate (IP3) is mediated by activated phosphatidylinositol-specific phospholipase C enzymes.</text>
</comment>
<dbReference type="PRINTS" id="PR00390">
    <property type="entry name" value="PHPHLIPASEC"/>
</dbReference>
<feature type="region of interest" description="Disordered" evidence="8">
    <location>
        <begin position="78"/>
        <end position="103"/>
    </location>
</feature>
<dbReference type="Pfam" id="PF00387">
    <property type="entry name" value="PI-PLC-Y"/>
    <property type="match status" value="1"/>
</dbReference>
<dbReference type="SMART" id="SM00149">
    <property type="entry name" value="PLCYc"/>
    <property type="match status" value="1"/>
</dbReference>
<dbReference type="AlphaFoldDB" id="A0A8E2JQP6"/>
<dbReference type="CDD" id="cd00275">
    <property type="entry name" value="C2_PLC_like"/>
    <property type="match status" value="1"/>
</dbReference>
<evidence type="ECO:0000256" key="5">
    <source>
        <dbReference type="ARBA" id="ARBA00023224"/>
    </source>
</evidence>
<evidence type="ECO:0000259" key="9">
    <source>
        <dbReference type="PROSITE" id="PS50004"/>
    </source>
</evidence>
<evidence type="ECO:0000256" key="3">
    <source>
        <dbReference type="ARBA" id="ARBA00022963"/>
    </source>
</evidence>
<dbReference type="GO" id="GO:0004435">
    <property type="term" value="F:phosphatidylinositol-4,5-bisphosphate phospholipase C activity"/>
    <property type="evidence" value="ECO:0007669"/>
    <property type="project" value="UniProtKB-EC"/>
</dbReference>
<keyword evidence="2 7" id="KW-0378">Hydrolase</keyword>
<dbReference type="Pfam" id="PF00388">
    <property type="entry name" value="PI-PLC-X"/>
    <property type="match status" value="1"/>
</dbReference>
<feature type="compositionally biased region" description="Low complexity" evidence="8">
    <location>
        <begin position="410"/>
        <end position="422"/>
    </location>
</feature>
<evidence type="ECO:0000256" key="6">
    <source>
        <dbReference type="ARBA" id="ARBA00059664"/>
    </source>
</evidence>
<dbReference type="Gene3D" id="3.20.20.190">
    <property type="entry name" value="Phosphatidylinositol (PI) phosphodiesterase"/>
    <property type="match status" value="2"/>
</dbReference>
<dbReference type="SUPFAM" id="SSF49562">
    <property type="entry name" value="C2 domain (Calcium/lipid-binding domain, CaLB)"/>
    <property type="match status" value="1"/>
</dbReference>
<gene>
    <name evidence="11" type="ORF">AOQ84DRAFT_322793</name>
</gene>
<organism evidence="11 12">
    <name type="scientific">Glonium stellatum</name>
    <dbReference type="NCBI Taxonomy" id="574774"/>
    <lineage>
        <taxon>Eukaryota</taxon>
        <taxon>Fungi</taxon>
        <taxon>Dikarya</taxon>
        <taxon>Ascomycota</taxon>
        <taxon>Pezizomycotina</taxon>
        <taxon>Dothideomycetes</taxon>
        <taxon>Pleosporomycetidae</taxon>
        <taxon>Gloniales</taxon>
        <taxon>Gloniaceae</taxon>
        <taxon>Glonium</taxon>
    </lineage>
</organism>
<dbReference type="EMBL" id="KV750257">
    <property type="protein sequence ID" value="OCL05554.1"/>
    <property type="molecule type" value="Genomic_DNA"/>
</dbReference>
<evidence type="ECO:0000256" key="7">
    <source>
        <dbReference type="RuleBase" id="RU361133"/>
    </source>
</evidence>
<dbReference type="PANTHER" id="PTHR10336">
    <property type="entry name" value="PHOSPHOINOSITIDE-SPECIFIC PHOSPHOLIPASE C FAMILY PROTEIN"/>
    <property type="match status" value="1"/>
</dbReference>
<feature type="region of interest" description="Disordered" evidence="8">
    <location>
        <begin position="260"/>
        <end position="280"/>
    </location>
</feature>
<feature type="domain" description="PI-PLC Y-box" evidence="10">
    <location>
        <begin position="290"/>
        <end position="403"/>
    </location>
</feature>
<feature type="compositionally biased region" description="Basic residues" evidence="8">
    <location>
        <begin position="83"/>
        <end position="96"/>
    </location>
</feature>
<feature type="region of interest" description="Disordered" evidence="8">
    <location>
        <begin position="134"/>
        <end position="169"/>
    </location>
</feature>
<feature type="compositionally biased region" description="Polar residues" evidence="8">
    <location>
        <begin position="143"/>
        <end position="158"/>
    </location>
</feature>